<dbReference type="AlphaFoldDB" id="A0AAN9MFD6"/>
<keyword evidence="4" id="KW-1185">Reference proteome</keyword>
<feature type="compositionally biased region" description="Basic and acidic residues" evidence="1">
    <location>
        <begin position="720"/>
        <end position="734"/>
    </location>
</feature>
<dbReference type="Pfam" id="PF01936">
    <property type="entry name" value="NYN"/>
    <property type="match status" value="1"/>
</dbReference>
<name>A0AAN9MFD6_PHACN</name>
<proteinExistence type="predicted"/>
<evidence type="ECO:0000313" key="4">
    <source>
        <dbReference type="Proteomes" id="UP001374584"/>
    </source>
</evidence>
<dbReference type="InterPro" id="IPR025677">
    <property type="entry name" value="OST-HTH-assoc_dom"/>
</dbReference>
<dbReference type="PANTHER" id="PTHR14379:SF6">
    <property type="entry name" value="EMB|CAB71880.1"/>
    <property type="match status" value="1"/>
</dbReference>
<dbReference type="GO" id="GO:0010468">
    <property type="term" value="P:regulation of gene expression"/>
    <property type="evidence" value="ECO:0007669"/>
    <property type="project" value="InterPro"/>
</dbReference>
<dbReference type="CDD" id="cd10910">
    <property type="entry name" value="PIN_limkain_b1_N_like"/>
    <property type="match status" value="1"/>
</dbReference>
<dbReference type="PANTHER" id="PTHR14379">
    <property type="entry name" value="LIMKAIN B LKAP"/>
    <property type="match status" value="1"/>
</dbReference>
<dbReference type="GO" id="GO:0005777">
    <property type="term" value="C:peroxisome"/>
    <property type="evidence" value="ECO:0007669"/>
    <property type="project" value="InterPro"/>
</dbReference>
<feature type="region of interest" description="Disordered" evidence="1">
    <location>
        <begin position="692"/>
        <end position="734"/>
    </location>
</feature>
<feature type="compositionally biased region" description="Basic and acidic residues" evidence="1">
    <location>
        <begin position="696"/>
        <end position="708"/>
    </location>
</feature>
<feature type="domain" description="HTH OST-type" evidence="2">
    <location>
        <begin position="229"/>
        <end position="300"/>
    </location>
</feature>
<protein>
    <recommendedName>
        <fullName evidence="2">HTH OST-type domain-containing protein</fullName>
    </recommendedName>
</protein>
<dbReference type="InterPro" id="IPR021139">
    <property type="entry name" value="NYN"/>
</dbReference>
<dbReference type="InterPro" id="IPR024768">
    <property type="entry name" value="Marf1"/>
</dbReference>
<dbReference type="Proteomes" id="UP001374584">
    <property type="component" value="Unassembled WGS sequence"/>
</dbReference>
<evidence type="ECO:0000256" key="1">
    <source>
        <dbReference type="SAM" id="MobiDB-lite"/>
    </source>
</evidence>
<dbReference type="InterPro" id="IPR025605">
    <property type="entry name" value="OST-HTH/LOTUS_dom"/>
</dbReference>
<dbReference type="EMBL" id="JAYMYR010000007">
    <property type="protein sequence ID" value="KAK7353609.1"/>
    <property type="molecule type" value="Genomic_DNA"/>
</dbReference>
<comment type="caution">
    <text evidence="3">The sequence shown here is derived from an EMBL/GenBank/DDBJ whole genome shotgun (WGS) entry which is preliminary data.</text>
</comment>
<sequence>MRSLLQTKHLLAVRVRRHQLWHDSRDVKVSVWWDFENCQVPAGVDALDVAPAITKAVRASGIKGPLRINAFGDVLQLSKPNQQALSHTGIHFTHIPGGKNSADRFLLMNLMDWVSQNPPPAHLFLISADGDFAGMLHRLRIHNYNILLASTRNAPGVLCSAATIIWQWSSLVKGEHLSGKHLNHPPDALFGSWYGNYKVIPEKPFSDVEKSASSQKVDIYKPSLDLHTVPKKVVIQVCRILRSHPKGISIRDLGIELKKRKVDFGKKFYGYGTFSRFLTSTLHVELEPLGFGNFHVCLIPSESPKPFEGKAVESVASCIKIDKKGSVATPKLNGEDKNNVREANWIPLTASSHERSMDEDSKSSLSLVDRHVSQPPDALQKFSSCREVVDMTTEQLSDIQPQYKDNQLSKTKPDSLKLSSNSKTLCDCDIVGSEDASYRIQEKYTTSRNHFAGNDQTAKEDIGTATYEYANYRAMNKYENSNRKEVDEVCHSPYSIQADDSLLDKIPSGSDKTNRNGPTFFVWIRNWWQFWKGNAESGVSADYHNKVVSHFEDSNPSELVEQTAQIVSDFTEPKLSELDQPELFSSGAFWDDIETFIFTLKGSLIVSQSKNREDMAYKLLKDGPPVLRSLTEEDILQLVELLISEKKWLEEIPSQKFPFRVTKPVQGNSLMGQSQGANGLRSLFLSRSSQSMLQKSSEHDMEKDDKTIPKSGVSATATETKYKGRSGKDILEDW</sequence>
<organism evidence="3 4">
    <name type="scientific">Phaseolus coccineus</name>
    <name type="common">Scarlet runner bean</name>
    <name type="synonym">Phaseolus multiflorus</name>
    <dbReference type="NCBI Taxonomy" id="3886"/>
    <lineage>
        <taxon>Eukaryota</taxon>
        <taxon>Viridiplantae</taxon>
        <taxon>Streptophyta</taxon>
        <taxon>Embryophyta</taxon>
        <taxon>Tracheophyta</taxon>
        <taxon>Spermatophyta</taxon>
        <taxon>Magnoliopsida</taxon>
        <taxon>eudicotyledons</taxon>
        <taxon>Gunneridae</taxon>
        <taxon>Pentapetalae</taxon>
        <taxon>rosids</taxon>
        <taxon>fabids</taxon>
        <taxon>Fabales</taxon>
        <taxon>Fabaceae</taxon>
        <taxon>Papilionoideae</taxon>
        <taxon>50 kb inversion clade</taxon>
        <taxon>NPAAA clade</taxon>
        <taxon>indigoferoid/millettioid clade</taxon>
        <taxon>Phaseoleae</taxon>
        <taxon>Phaseolus</taxon>
    </lineage>
</organism>
<dbReference type="GO" id="GO:0004540">
    <property type="term" value="F:RNA nuclease activity"/>
    <property type="evidence" value="ECO:0007669"/>
    <property type="project" value="InterPro"/>
</dbReference>
<dbReference type="PROSITE" id="PS51644">
    <property type="entry name" value="HTH_OST"/>
    <property type="match status" value="1"/>
</dbReference>
<evidence type="ECO:0000259" key="2">
    <source>
        <dbReference type="PROSITE" id="PS51644"/>
    </source>
</evidence>
<accession>A0AAN9MFD6</accession>
<gene>
    <name evidence="3" type="ORF">VNO80_19060</name>
</gene>
<evidence type="ECO:0000313" key="3">
    <source>
        <dbReference type="EMBL" id="KAK7353609.1"/>
    </source>
</evidence>
<reference evidence="3 4" key="1">
    <citation type="submission" date="2024-01" db="EMBL/GenBank/DDBJ databases">
        <title>The genomes of 5 underutilized Papilionoideae crops provide insights into root nodulation and disease resistanc.</title>
        <authorList>
            <person name="Jiang F."/>
        </authorList>
    </citation>
    <scope>NUCLEOTIDE SEQUENCE [LARGE SCALE GENOMIC DNA]</scope>
    <source>
        <strain evidence="3">JINMINGXINNONG_FW02</strain>
        <tissue evidence="3">Leaves</tissue>
    </source>
</reference>
<dbReference type="Pfam" id="PF12872">
    <property type="entry name" value="OST-HTH"/>
    <property type="match status" value="1"/>
</dbReference>
<dbReference type="Pfam" id="PF14418">
    <property type="entry name" value="OHA"/>
    <property type="match status" value="1"/>
</dbReference>